<dbReference type="SUPFAM" id="SSF55486">
    <property type="entry name" value="Metalloproteases ('zincins'), catalytic domain"/>
    <property type="match status" value="1"/>
</dbReference>
<dbReference type="Pfam" id="PF01431">
    <property type="entry name" value="Peptidase_M13"/>
    <property type="match status" value="1"/>
</dbReference>
<dbReference type="EMBL" id="JAEDAE010000002">
    <property type="protein sequence ID" value="MBH8557782.1"/>
    <property type="molecule type" value="Genomic_DNA"/>
</dbReference>
<dbReference type="PANTHER" id="PTHR11733:SF167">
    <property type="entry name" value="FI17812P1-RELATED"/>
    <property type="match status" value="1"/>
</dbReference>
<dbReference type="InterPro" id="IPR042089">
    <property type="entry name" value="Peptidase_M13_dom_2"/>
</dbReference>
<dbReference type="InterPro" id="IPR008753">
    <property type="entry name" value="Peptidase_M13_N"/>
</dbReference>
<dbReference type="InterPro" id="IPR000718">
    <property type="entry name" value="Peptidase_M13"/>
</dbReference>
<dbReference type="RefSeq" id="WP_198066770.1">
    <property type="nucleotide sequence ID" value="NZ_JAEDAD010000001.1"/>
</dbReference>
<evidence type="ECO:0000256" key="2">
    <source>
        <dbReference type="ARBA" id="ARBA00007357"/>
    </source>
</evidence>
<sequence length="700" mass="77206">MSNHSFAGRVALSAAVLALVAGAAQAQTKIKTKSSSDGKQKTTVPATVGQTGTGISLANMDKSVSPCDNFFQFASGTWLKNNPIPAAETRWGAFNELADRNQAIERRILEKAANDRMAKPGTNLQKVGDFYAAAMDSMAIEKAGLKYLQPRLNQIAAINDLPTMQHYLADPRSFGTGWYGFGVSQDSKNSTQYAVRMGQGGLSLPDRDYYLKDDARSKAIRAAYQNYQVNIFKMLGDDQATAEKNAAAVTRIETRLAKASRSRVALREREKNYNKMTVEQATADYPNLNIPLLLKDSGLNGVKEIIVGQPEFLTEVSTMFKEEPLADQKQYLRWHLVSGVTSALPKAYGDETFKFSQVLTGAKQQQPRWKRALRATDGALGEAFGQLYVDEAFSPAAKARAKVMVENLRQAYAERIQATEWMSAATKAEALKKLNAFAVKIGYPDKWKDYSALKISRESALNNLFATAEWASKDNLSKFGKPIDRGEWGMTPPTVNAYYNSSMNEIVFPAGILQPPFYDPKADDAVNYGGIGAVIGHEMTHGFDDQGRKSDASGNLRDWWTKEDGEKFMAKAAVVGKQFDAFSPLDSVHVNGNLTMGENLADLGGLTIAHQAFQKTAQAKAGKPIDGFTPEQRFFLGYAQIWRSNQRPEALRQQIQTDPHSPGQYRTNGPLQNMPEFHQAFGCKEGDKMVRSAADRAKIW</sequence>
<keyword evidence="5" id="KW-0378">Hydrolase</keyword>
<dbReference type="Proteomes" id="UP000625631">
    <property type="component" value="Unassembled WGS sequence"/>
</dbReference>
<evidence type="ECO:0000259" key="9">
    <source>
        <dbReference type="Pfam" id="PF01431"/>
    </source>
</evidence>
<dbReference type="Gene3D" id="3.40.390.10">
    <property type="entry name" value="Collagenase (Catalytic Domain)"/>
    <property type="match status" value="1"/>
</dbReference>
<reference evidence="11 12" key="1">
    <citation type="submission" date="2020-12" db="EMBL/GenBank/DDBJ databases">
        <title>Hymenobacter sp.</title>
        <authorList>
            <person name="Kim M.K."/>
        </authorList>
    </citation>
    <scope>NUCLEOTIDE SEQUENCE [LARGE SCALE GENOMIC DNA]</scope>
    <source>
        <strain evidence="11 12">BT442</strain>
    </source>
</reference>
<keyword evidence="12" id="KW-1185">Reference proteome</keyword>
<evidence type="ECO:0000256" key="3">
    <source>
        <dbReference type="ARBA" id="ARBA00022670"/>
    </source>
</evidence>
<comment type="similarity">
    <text evidence="2">Belongs to the peptidase M13 family.</text>
</comment>
<keyword evidence="4" id="KW-0479">Metal-binding</keyword>
<gene>
    <name evidence="11" type="ORF">I7X13_06970</name>
</gene>
<feature type="domain" description="Peptidase M13 N-terminal" evidence="10">
    <location>
        <begin position="66"/>
        <end position="444"/>
    </location>
</feature>
<accession>A0ABS0Q545</accession>
<dbReference type="PROSITE" id="PS51885">
    <property type="entry name" value="NEPRILYSIN"/>
    <property type="match status" value="1"/>
</dbReference>
<dbReference type="InterPro" id="IPR024079">
    <property type="entry name" value="MetalloPept_cat_dom_sf"/>
</dbReference>
<keyword evidence="3" id="KW-0645">Protease</keyword>
<organism evidence="11 12">
    <name type="scientific">Hymenobacter negativus</name>
    <dbReference type="NCBI Taxonomy" id="2795026"/>
    <lineage>
        <taxon>Bacteria</taxon>
        <taxon>Pseudomonadati</taxon>
        <taxon>Bacteroidota</taxon>
        <taxon>Cytophagia</taxon>
        <taxon>Cytophagales</taxon>
        <taxon>Hymenobacteraceae</taxon>
        <taxon>Hymenobacter</taxon>
    </lineage>
</organism>
<dbReference type="PRINTS" id="PR00786">
    <property type="entry name" value="NEPRILYSIN"/>
</dbReference>
<dbReference type="Pfam" id="PF05649">
    <property type="entry name" value="Peptidase_M13_N"/>
    <property type="match status" value="1"/>
</dbReference>
<evidence type="ECO:0000256" key="5">
    <source>
        <dbReference type="ARBA" id="ARBA00022801"/>
    </source>
</evidence>
<keyword evidence="8" id="KW-0732">Signal</keyword>
<evidence type="ECO:0000256" key="7">
    <source>
        <dbReference type="ARBA" id="ARBA00023049"/>
    </source>
</evidence>
<evidence type="ECO:0000313" key="12">
    <source>
        <dbReference type="Proteomes" id="UP000625631"/>
    </source>
</evidence>
<evidence type="ECO:0000313" key="11">
    <source>
        <dbReference type="EMBL" id="MBH8557782.1"/>
    </source>
</evidence>
<feature type="signal peptide" evidence="8">
    <location>
        <begin position="1"/>
        <end position="26"/>
    </location>
</feature>
<evidence type="ECO:0000256" key="8">
    <source>
        <dbReference type="SAM" id="SignalP"/>
    </source>
</evidence>
<comment type="caution">
    <text evidence="11">The sequence shown here is derived from an EMBL/GenBank/DDBJ whole genome shotgun (WGS) entry which is preliminary data.</text>
</comment>
<comment type="cofactor">
    <cofactor evidence="1">
        <name>Zn(2+)</name>
        <dbReference type="ChEBI" id="CHEBI:29105"/>
    </cofactor>
</comment>
<feature type="chain" id="PRO_5047171157" evidence="8">
    <location>
        <begin position="27"/>
        <end position="700"/>
    </location>
</feature>
<dbReference type="InterPro" id="IPR018497">
    <property type="entry name" value="Peptidase_M13_C"/>
</dbReference>
<evidence type="ECO:0000256" key="1">
    <source>
        <dbReference type="ARBA" id="ARBA00001947"/>
    </source>
</evidence>
<evidence type="ECO:0000259" key="10">
    <source>
        <dbReference type="Pfam" id="PF05649"/>
    </source>
</evidence>
<protein>
    <submittedName>
        <fullName evidence="11">M13 family metallopeptidase</fullName>
    </submittedName>
</protein>
<evidence type="ECO:0000256" key="4">
    <source>
        <dbReference type="ARBA" id="ARBA00022723"/>
    </source>
</evidence>
<dbReference type="PANTHER" id="PTHR11733">
    <property type="entry name" value="ZINC METALLOPROTEASE FAMILY M13 NEPRILYSIN-RELATED"/>
    <property type="match status" value="1"/>
</dbReference>
<keyword evidence="6" id="KW-0862">Zinc</keyword>
<proteinExistence type="inferred from homology"/>
<dbReference type="CDD" id="cd08662">
    <property type="entry name" value="M13"/>
    <property type="match status" value="1"/>
</dbReference>
<feature type="domain" description="Peptidase M13 C-terminal" evidence="9">
    <location>
        <begin position="496"/>
        <end position="694"/>
    </location>
</feature>
<evidence type="ECO:0000256" key="6">
    <source>
        <dbReference type="ARBA" id="ARBA00022833"/>
    </source>
</evidence>
<keyword evidence="7" id="KW-0482">Metalloprotease</keyword>
<name>A0ABS0Q545_9BACT</name>
<dbReference type="Gene3D" id="1.10.1380.10">
    <property type="entry name" value="Neutral endopeptidase , domain2"/>
    <property type="match status" value="1"/>
</dbReference>